<dbReference type="Gene3D" id="1.10.10.1420">
    <property type="entry name" value="DNA replication factor Cdt1, C-terminal WH domain"/>
    <property type="match status" value="1"/>
</dbReference>
<dbReference type="GO" id="GO:0030174">
    <property type="term" value="P:regulation of DNA-templated DNA replication initiation"/>
    <property type="evidence" value="ECO:0007669"/>
    <property type="project" value="InterPro"/>
</dbReference>
<feature type="compositionally biased region" description="Low complexity" evidence="3">
    <location>
        <begin position="351"/>
        <end position="363"/>
    </location>
</feature>
<dbReference type="PANTHER" id="PTHR28637:SF1">
    <property type="entry name" value="DNA REPLICATION FACTOR CDT1"/>
    <property type="match status" value="1"/>
</dbReference>
<feature type="domain" description="CDT1 Geminin-binding" evidence="4">
    <location>
        <begin position="118"/>
        <end position="242"/>
    </location>
</feature>
<dbReference type="AlphaFoldDB" id="A0A2R6QJ48"/>
<feature type="region of interest" description="Disordered" evidence="3">
    <location>
        <begin position="1"/>
        <end position="58"/>
    </location>
</feature>
<dbReference type="Pfam" id="PF08839">
    <property type="entry name" value="CDT1"/>
    <property type="match status" value="1"/>
</dbReference>
<feature type="region of interest" description="Disordered" evidence="3">
    <location>
        <begin position="79"/>
        <end position="112"/>
    </location>
</feature>
<dbReference type="InterPro" id="IPR036390">
    <property type="entry name" value="WH_DNA-bd_sf"/>
</dbReference>
<dbReference type="CDD" id="cd08767">
    <property type="entry name" value="Cdt1_c"/>
    <property type="match status" value="1"/>
</dbReference>
<evidence type="ECO:0000259" key="4">
    <source>
        <dbReference type="SMART" id="SM01075"/>
    </source>
</evidence>
<dbReference type="InterPro" id="IPR014939">
    <property type="entry name" value="CDT1_Gemini-bd-like"/>
</dbReference>
<dbReference type="Gramene" id="PSS09437">
    <property type="protein sequence ID" value="PSS09437"/>
    <property type="gene ID" value="CEY00_Acc16460"/>
</dbReference>
<dbReference type="SMART" id="SM01075">
    <property type="entry name" value="CDT1"/>
    <property type="match status" value="1"/>
</dbReference>
<dbReference type="InParanoid" id="A0A2R6QJ48"/>
<reference evidence="6" key="2">
    <citation type="journal article" date="2018" name="BMC Genomics">
        <title>A manually annotated Actinidia chinensis var. chinensis (kiwifruit) genome highlights the challenges associated with draft genomes and gene prediction in plants.</title>
        <authorList>
            <person name="Pilkington S.M."/>
            <person name="Crowhurst R."/>
            <person name="Hilario E."/>
            <person name="Nardozza S."/>
            <person name="Fraser L."/>
            <person name="Peng Y."/>
            <person name="Gunaseelan K."/>
            <person name="Simpson R."/>
            <person name="Tahir J."/>
            <person name="Deroles S.C."/>
            <person name="Templeton K."/>
            <person name="Luo Z."/>
            <person name="Davy M."/>
            <person name="Cheng C."/>
            <person name="McNeilage M."/>
            <person name="Scaglione D."/>
            <person name="Liu Y."/>
            <person name="Zhang Q."/>
            <person name="Datson P."/>
            <person name="De Silva N."/>
            <person name="Gardiner S.E."/>
            <person name="Bassett H."/>
            <person name="Chagne D."/>
            <person name="McCallum J."/>
            <person name="Dzierzon H."/>
            <person name="Deng C."/>
            <person name="Wang Y.Y."/>
            <person name="Barron L."/>
            <person name="Manako K."/>
            <person name="Bowen J."/>
            <person name="Foster T.M."/>
            <person name="Erridge Z.A."/>
            <person name="Tiffin H."/>
            <person name="Waite C.N."/>
            <person name="Davies K.M."/>
            <person name="Grierson E.P."/>
            <person name="Laing W.A."/>
            <person name="Kirk R."/>
            <person name="Chen X."/>
            <person name="Wood M."/>
            <person name="Montefiori M."/>
            <person name="Brummell D.A."/>
            <person name="Schwinn K.E."/>
            <person name="Catanach A."/>
            <person name="Fullerton C."/>
            <person name="Li D."/>
            <person name="Meiyalaghan S."/>
            <person name="Nieuwenhuizen N."/>
            <person name="Read N."/>
            <person name="Prakash R."/>
            <person name="Hunter D."/>
            <person name="Zhang H."/>
            <person name="McKenzie M."/>
            <person name="Knabel M."/>
            <person name="Harris A."/>
            <person name="Allan A.C."/>
            <person name="Gleave A."/>
            <person name="Chen A."/>
            <person name="Janssen B.J."/>
            <person name="Plunkett B."/>
            <person name="Ampomah-Dwamena C."/>
            <person name="Voogd C."/>
            <person name="Leif D."/>
            <person name="Lafferty D."/>
            <person name="Souleyre E.J.F."/>
            <person name="Varkonyi-Gasic E."/>
            <person name="Gambi F."/>
            <person name="Hanley J."/>
            <person name="Yao J.L."/>
            <person name="Cheung J."/>
            <person name="David K.M."/>
            <person name="Warren B."/>
            <person name="Marsh K."/>
            <person name="Snowden K.C."/>
            <person name="Lin-Wang K."/>
            <person name="Brian L."/>
            <person name="Martinez-Sanchez M."/>
            <person name="Wang M."/>
            <person name="Ileperuma N."/>
            <person name="Macnee N."/>
            <person name="Campin R."/>
            <person name="McAtee P."/>
            <person name="Drummond R.S.M."/>
            <person name="Espley R.V."/>
            <person name="Ireland H.S."/>
            <person name="Wu R."/>
            <person name="Atkinson R.G."/>
            <person name="Karunairetnam S."/>
            <person name="Bulley S."/>
            <person name="Chunkath S."/>
            <person name="Hanley Z."/>
            <person name="Storey R."/>
            <person name="Thrimawithana A.H."/>
            <person name="Thomson S."/>
            <person name="David C."/>
            <person name="Testolin R."/>
            <person name="Huang H."/>
            <person name="Hellens R.P."/>
            <person name="Schaffer R.J."/>
        </authorList>
    </citation>
    <scope>NUCLEOTIDE SEQUENCE [LARGE SCALE GENOMIC DNA]</scope>
    <source>
        <strain evidence="6">cv. Red5</strain>
    </source>
</reference>
<feature type="compositionally biased region" description="Basic and acidic residues" evidence="3">
    <location>
        <begin position="366"/>
        <end position="376"/>
    </location>
</feature>
<dbReference type="GO" id="GO:0005634">
    <property type="term" value="C:nucleus"/>
    <property type="evidence" value="ECO:0007669"/>
    <property type="project" value="TreeGrafter"/>
</dbReference>
<dbReference type="GO" id="GO:0071163">
    <property type="term" value="P:DNA replication preinitiation complex assembly"/>
    <property type="evidence" value="ECO:0007669"/>
    <property type="project" value="InterPro"/>
</dbReference>
<evidence type="ECO:0000256" key="2">
    <source>
        <dbReference type="ARBA" id="ARBA00023306"/>
    </source>
</evidence>
<dbReference type="PANTHER" id="PTHR28637">
    <property type="entry name" value="DNA REPLICATION FACTOR CDT1"/>
    <property type="match status" value="1"/>
</dbReference>
<evidence type="ECO:0000313" key="6">
    <source>
        <dbReference type="Proteomes" id="UP000241394"/>
    </source>
</evidence>
<comment type="similarity">
    <text evidence="1">Belongs to the Cdt1 family.</text>
</comment>
<evidence type="ECO:0000313" key="5">
    <source>
        <dbReference type="EMBL" id="PSS09437.1"/>
    </source>
</evidence>
<dbReference type="GO" id="GO:0003677">
    <property type="term" value="F:DNA binding"/>
    <property type="evidence" value="ECO:0007669"/>
    <property type="project" value="InterPro"/>
</dbReference>
<organism evidence="5 6">
    <name type="scientific">Actinidia chinensis var. chinensis</name>
    <name type="common">Chinese soft-hair kiwi</name>
    <dbReference type="NCBI Taxonomy" id="1590841"/>
    <lineage>
        <taxon>Eukaryota</taxon>
        <taxon>Viridiplantae</taxon>
        <taxon>Streptophyta</taxon>
        <taxon>Embryophyta</taxon>
        <taxon>Tracheophyta</taxon>
        <taxon>Spermatophyta</taxon>
        <taxon>Magnoliopsida</taxon>
        <taxon>eudicotyledons</taxon>
        <taxon>Gunneridae</taxon>
        <taxon>Pentapetalae</taxon>
        <taxon>asterids</taxon>
        <taxon>Ericales</taxon>
        <taxon>Actinidiaceae</taxon>
        <taxon>Actinidia</taxon>
    </lineage>
</organism>
<dbReference type="FunFam" id="1.10.10.1420:FF:000003">
    <property type="entry name" value="CDT1-like protein a chloroplastic"/>
    <property type="match status" value="1"/>
</dbReference>
<dbReference type="SUPFAM" id="SSF46785">
    <property type="entry name" value="Winged helix' DNA-binding domain"/>
    <property type="match status" value="1"/>
</dbReference>
<keyword evidence="2" id="KW-0131">Cell cycle</keyword>
<dbReference type="STRING" id="1590841.A0A2R6QJ48"/>
<dbReference type="FunCoup" id="A0A2R6QJ48">
    <property type="interactions" value="688"/>
</dbReference>
<dbReference type="CDD" id="cd08674">
    <property type="entry name" value="Cdt1_m"/>
    <property type="match status" value="1"/>
</dbReference>
<dbReference type="GO" id="GO:0070182">
    <property type="term" value="F:DNA polymerase binding"/>
    <property type="evidence" value="ECO:0007669"/>
    <property type="project" value="TreeGrafter"/>
</dbReference>
<evidence type="ECO:0000256" key="3">
    <source>
        <dbReference type="SAM" id="MobiDB-lite"/>
    </source>
</evidence>
<comment type="caution">
    <text evidence="5">The sequence shown here is derived from an EMBL/GenBank/DDBJ whole genome shotgun (WGS) entry which is preliminary data.</text>
</comment>
<sequence length="594" mass="65661">MESSRSLPFDSFKSKKILHSSSTKSSKPDETTEVNPCRSLWSSKTPEKPANPPRRARNCQAALSVKEVREAAAKLRVLGQGPRTKPNPVGSAGEQIGSGSGDAPIGKPKKKVDGSIKLPEKYDILGKFFDSLDSSVRLLRLKGSMSTFTNISPKIEYLTDRRFSHSHLAQLKFILPEVIELKKILVHDERTSCMKPDLHVTMNVDAIKNEGNSNARKVFRSRLLNFFKAHPEEEVPEGTLPEPFNQSKLDWHASTTRASSSSSPGEALTDALVEQQPAAATHLSRSFRKRFSRDVTNYEAVPSNQEQSMVSLKPSDQSFYEDQTSASSAASSITKLSLKQATRQTCSSIGPSQASAPPSHSPATPMKERDSMEKEVSSAVGTTTIQGTPAKIALTPVKLMSATPALQPPKRCFMGPLSPDDDSMNSPNKLVRRPLHSRSLKFDSPMKNAKVEDEVDNVGGLSVGNDILEILPENLLQSIREKERKALEEKDPAISQAKRRQKMIASVPKLFDMIRYLFQSIKRSVITKEEFMHKIMANHPDIVDKREVEEQLKLLQELAPGWIYEKLASGGEILICVNKISSPESTRARLVAAK</sequence>
<dbReference type="InterPro" id="IPR032054">
    <property type="entry name" value="Cdt1_C"/>
</dbReference>
<dbReference type="InterPro" id="IPR045173">
    <property type="entry name" value="Cdt1"/>
</dbReference>
<gene>
    <name evidence="5" type="ORF">CEY00_Acc16460</name>
</gene>
<dbReference type="InterPro" id="IPR038090">
    <property type="entry name" value="Cdt1_C_WH_dom_sf"/>
</dbReference>
<dbReference type="OMA" id="LQPPKRC"/>
<dbReference type="GO" id="GO:0000278">
    <property type="term" value="P:mitotic cell cycle"/>
    <property type="evidence" value="ECO:0007669"/>
    <property type="project" value="TreeGrafter"/>
</dbReference>
<name>A0A2R6QJ48_ACTCC</name>
<protein>
    <submittedName>
        <fullName evidence="5">CDT1-like protein</fullName>
    </submittedName>
</protein>
<proteinExistence type="inferred from homology"/>
<accession>A0A2R6QJ48</accession>
<dbReference type="Proteomes" id="UP000241394">
    <property type="component" value="Chromosome LG15"/>
</dbReference>
<dbReference type="OrthoDB" id="341730at2759"/>
<dbReference type="EMBL" id="NKQK01000015">
    <property type="protein sequence ID" value="PSS09437.1"/>
    <property type="molecule type" value="Genomic_DNA"/>
</dbReference>
<evidence type="ECO:0000256" key="1">
    <source>
        <dbReference type="ARBA" id="ARBA00008356"/>
    </source>
</evidence>
<keyword evidence="6" id="KW-1185">Reference proteome</keyword>
<dbReference type="Pfam" id="PF16679">
    <property type="entry name" value="CDT1_C"/>
    <property type="match status" value="1"/>
</dbReference>
<dbReference type="GO" id="GO:0000076">
    <property type="term" value="P:DNA replication checkpoint signaling"/>
    <property type="evidence" value="ECO:0007669"/>
    <property type="project" value="TreeGrafter"/>
</dbReference>
<reference evidence="5 6" key="1">
    <citation type="submission" date="2017-07" db="EMBL/GenBank/DDBJ databases">
        <title>An improved, manually edited Actinidia chinensis var. chinensis (kiwifruit) genome highlights the challenges associated with draft genomes and gene prediction in plants.</title>
        <authorList>
            <person name="Pilkington S."/>
            <person name="Crowhurst R."/>
            <person name="Hilario E."/>
            <person name="Nardozza S."/>
            <person name="Fraser L."/>
            <person name="Peng Y."/>
            <person name="Gunaseelan K."/>
            <person name="Simpson R."/>
            <person name="Tahir J."/>
            <person name="Deroles S."/>
            <person name="Templeton K."/>
            <person name="Luo Z."/>
            <person name="Davy M."/>
            <person name="Cheng C."/>
            <person name="Mcneilage M."/>
            <person name="Scaglione D."/>
            <person name="Liu Y."/>
            <person name="Zhang Q."/>
            <person name="Datson P."/>
            <person name="De Silva N."/>
            <person name="Gardiner S."/>
            <person name="Bassett H."/>
            <person name="Chagne D."/>
            <person name="Mccallum J."/>
            <person name="Dzierzon H."/>
            <person name="Deng C."/>
            <person name="Wang Y.-Y."/>
            <person name="Barron N."/>
            <person name="Manako K."/>
            <person name="Bowen J."/>
            <person name="Foster T."/>
            <person name="Erridge Z."/>
            <person name="Tiffin H."/>
            <person name="Waite C."/>
            <person name="Davies K."/>
            <person name="Grierson E."/>
            <person name="Laing W."/>
            <person name="Kirk R."/>
            <person name="Chen X."/>
            <person name="Wood M."/>
            <person name="Montefiori M."/>
            <person name="Brummell D."/>
            <person name="Schwinn K."/>
            <person name="Catanach A."/>
            <person name="Fullerton C."/>
            <person name="Li D."/>
            <person name="Meiyalaghan S."/>
            <person name="Nieuwenhuizen N."/>
            <person name="Read N."/>
            <person name="Prakash R."/>
            <person name="Hunter D."/>
            <person name="Zhang H."/>
            <person name="Mckenzie M."/>
            <person name="Knabel M."/>
            <person name="Harris A."/>
            <person name="Allan A."/>
            <person name="Chen A."/>
            <person name="Janssen B."/>
            <person name="Plunkett B."/>
            <person name="Dwamena C."/>
            <person name="Voogd C."/>
            <person name="Leif D."/>
            <person name="Lafferty D."/>
            <person name="Souleyre E."/>
            <person name="Varkonyi-Gasic E."/>
            <person name="Gambi F."/>
            <person name="Hanley J."/>
            <person name="Yao J.-L."/>
            <person name="Cheung J."/>
            <person name="David K."/>
            <person name="Warren B."/>
            <person name="Marsh K."/>
            <person name="Snowden K."/>
            <person name="Lin-Wang K."/>
            <person name="Brian L."/>
            <person name="Martinez-Sanchez M."/>
            <person name="Wang M."/>
            <person name="Ileperuma N."/>
            <person name="Macnee N."/>
            <person name="Campin R."/>
            <person name="Mcatee P."/>
            <person name="Drummond R."/>
            <person name="Espley R."/>
            <person name="Ireland H."/>
            <person name="Wu R."/>
            <person name="Atkinson R."/>
            <person name="Karunairetnam S."/>
            <person name="Bulley S."/>
            <person name="Chunkath S."/>
            <person name="Hanley Z."/>
            <person name="Storey R."/>
            <person name="Thrimawithana A."/>
            <person name="Thomson S."/>
            <person name="David C."/>
            <person name="Testolin R."/>
        </authorList>
    </citation>
    <scope>NUCLEOTIDE SEQUENCE [LARGE SCALE GENOMIC DNA]</scope>
    <source>
        <strain evidence="6">cv. Red5</strain>
        <tissue evidence="5">Young leaf</tissue>
    </source>
</reference>
<feature type="region of interest" description="Disordered" evidence="3">
    <location>
        <begin position="342"/>
        <end position="382"/>
    </location>
</feature>